<feature type="domain" description="tRNA synthetases class I catalytic" evidence="20">
    <location>
        <begin position="82"/>
        <end position="374"/>
    </location>
</feature>
<dbReference type="RefSeq" id="XP_013789501.1">
    <property type="nucleotide sequence ID" value="XM_013934047.2"/>
</dbReference>
<dbReference type="PRINTS" id="PR00983">
    <property type="entry name" value="TRNASYNTHCYS"/>
</dbReference>
<dbReference type="NCBIfam" id="TIGR00435">
    <property type="entry name" value="cysS"/>
    <property type="match status" value="1"/>
</dbReference>
<dbReference type="InterPro" id="IPR015803">
    <property type="entry name" value="Cys-tRNA-ligase"/>
</dbReference>
<dbReference type="SUPFAM" id="SSF52374">
    <property type="entry name" value="Nucleotidylyl transferase"/>
    <property type="match status" value="1"/>
</dbReference>
<dbReference type="Gene3D" id="3.40.50.620">
    <property type="entry name" value="HUPs"/>
    <property type="match status" value="1"/>
</dbReference>
<dbReference type="Proteomes" id="UP000694941">
    <property type="component" value="Unplaced"/>
</dbReference>
<evidence type="ECO:0000313" key="21">
    <source>
        <dbReference type="Proteomes" id="UP000694941"/>
    </source>
</evidence>
<dbReference type="Pfam" id="PF01406">
    <property type="entry name" value="tRNA-synt_1e"/>
    <property type="match status" value="1"/>
</dbReference>
<evidence type="ECO:0000256" key="14">
    <source>
        <dbReference type="ARBA" id="ARBA00047499"/>
    </source>
</evidence>
<proteinExistence type="inferred from homology"/>
<evidence type="ECO:0000256" key="19">
    <source>
        <dbReference type="SAM" id="MobiDB-lite"/>
    </source>
</evidence>
<feature type="compositionally biased region" description="Basic and acidic residues" evidence="19">
    <location>
        <begin position="569"/>
        <end position="580"/>
    </location>
</feature>
<evidence type="ECO:0000256" key="18">
    <source>
        <dbReference type="ARBA" id="ARBA00049046"/>
    </source>
</evidence>
<evidence type="ECO:0000256" key="17">
    <source>
        <dbReference type="ARBA" id="ARBA00048609"/>
    </source>
</evidence>
<organism evidence="21 24">
    <name type="scientific">Limulus polyphemus</name>
    <name type="common">Atlantic horseshoe crab</name>
    <dbReference type="NCBI Taxonomy" id="6850"/>
    <lineage>
        <taxon>Eukaryota</taxon>
        <taxon>Metazoa</taxon>
        <taxon>Ecdysozoa</taxon>
        <taxon>Arthropoda</taxon>
        <taxon>Chelicerata</taxon>
        <taxon>Merostomata</taxon>
        <taxon>Xiphosura</taxon>
        <taxon>Limulidae</taxon>
        <taxon>Limulus</taxon>
    </lineage>
</organism>
<evidence type="ECO:0000256" key="11">
    <source>
        <dbReference type="ARBA" id="ARBA00031499"/>
    </source>
</evidence>
<keyword evidence="8" id="KW-0067">ATP-binding</keyword>
<name>A0ABM1TNR0_LIMPO</name>
<keyword evidence="6" id="KW-0547">Nucleotide-binding</keyword>
<dbReference type="Gene3D" id="1.20.120.1910">
    <property type="entry name" value="Cysteine-tRNA ligase, C-terminal anti-codon recognition domain"/>
    <property type="match status" value="1"/>
</dbReference>
<dbReference type="HAMAP" id="MF_00041">
    <property type="entry name" value="Cys_tRNA_synth"/>
    <property type="match status" value="1"/>
</dbReference>
<evidence type="ECO:0000256" key="2">
    <source>
        <dbReference type="ARBA" id="ARBA00005594"/>
    </source>
</evidence>
<dbReference type="SUPFAM" id="SSF47323">
    <property type="entry name" value="Anticodon-binding domain of a subclass of class I aminoacyl-tRNA synthetases"/>
    <property type="match status" value="1"/>
</dbReference>
<evidence type="ECO:0000256" key="4">
    <source>
        <dbReference type="ARBA" id="ARBA00022598"/>
    </source>
</evidence>
<evidence type="ECO:0000256" key="15">
    <source>
        <dbReference type="ARBA" id="ARBA00047548"/>
    </source>
</evidence>
<comment type="catalytic activity">
    <reaction evidence="17">
        <text>S-sulfanyl-L-cysteine + tRNA(Cys) + ATP = (S)-sulfanyl-L-cysteinyl-tRNA(Cys) + AMP + diphosphate</text>
        <dbReference type="Rhea" id="RHEA:78647"/>
        <dbReference type="Rhea" id="RHEA-COMP:9661"/>
        <dbReference type="Rhea" id="RHEA-COMP:19119"/>
        <dbReference type="ChEBI" id="CHEBI:30616"/>
        <dbReference type="ChEBI" id="CHEBI:33019"/>
        <dbReference type="ChEBI" id="CHEBI:58591"/>
        <dbReference type="ChEBI" id="CHEBI:78442"/>
        <dbReference type="ChEBI" id="CHEBI:229520"/>
        <dbReference type="ChEBI" id="CHEBI:456215"/>
    </reaction>
    <physiologicalReaction direction="left-to-right" evidence="17">
        <dbReference type="Rhea" id="RHEA:78648"/>
    </physiologicalReaction>
</comment>
<evidence type="ECO:0000259" key="20">
    <source>
        <dbReference type="Pfam" id="PF01406"/>
    </source>
</evidence>
<evidence type="ECO:0000256" key="16">
    <source>
        <dbReference type="ARBA" id="ARBA00047731"/>
    </source>
</evidence>
<evidence type="ECO:0000313" key="24">
    <source>
        <dbReference type="RefSeq" id="XP_022257516.1"/>
    </source>
</evidence>
<comment type="function">
    <text evidence="12">Mitochondrial cysteine-specific aminoacyl-tRNA synthetase that catalyzes the ATP-dependent ligation of cysteine to tRNA(Cys).</text>
</comment>
<evidence type="ECO:0000256" key="12">
    <source>
        <dbReference type="ARBA" id="ARBA00043868"/>
    </source>
</evidence>
<evidence type="ECO:0000256" key="9">
    <source>
        <dbReference type="ARBA" id="ARBA00022917"/>
    </source>
</evidence>
<evidence type="ECO:0000313" key="22">
    <source>
        <dbReference type="RefSeq" id="XP_013789501.1"/>
    </source>
</evidence>
<evidence type="ECO:0000256" key="13">
    <source>
        <dbReference type="ARBA" id="ARBA00045476"/>
    </source>
</evidence>
<comment type="catalytic activity">
    <reaction evidence="14">
        <text>S-disulfanyl-L-cysteine + tRNA(Cys) + ATP = (S)-disulfanyl-L-cysteinyl-tRNA(Cys) + AMP + diphosphate</text>
        <dbReference type="Rhea" id="RHEA:78651"/>
        <dbReference type="Rhea" id="RHEA-COMP:9661"/>
        <dbReference type="Rhea" id="RHEA-COMP:19120"/>
        <dbReference type="ChEBI" id="CHEBI:30616"/>
        <dbReference type="ChEBI" id="CHEBI:33019"/>
        <dbReference type="ChEBI" id="CHEBI:78442"/>
        <dbReference type="ChEBI" id="CHEBI:229465"/>
        <dbReference type="ChEBI" id="CHEBI:229521"/>
        <dbReference type="ChEBI" id="CHEBI:456215"/>
    </reaction>
    <physiologicalReaction direction="left-to-right" evidence="14">
        <dbReference type="Rhea" id="RHEA:78652"/>
    </physiologicalReaction>
</comment>
<evidence type="ECO:0000313" key="23">
    <source>
        <dbReference type="RefSeq" id="XP_022257515.1"/>
    </source>
</evidence>
<evidence type="ECO:0000256" key="10">
    <source>
        <dbReference type="ARBA" id="ARBA00023146"/>
    </source>
</evidence>
<reference evidence="22 23" key="1">
    <citation type="submission" date="2025-05" db="UniProtKB">
        <authorList>
            <consortium name="RefSeq"/>
        </authorList>
    </citation>
    <scope>IDENTIFICATION</scope>
    <source>
        <tissue evidence="22 23">Muscle</tissue>
    </source>
</reference>
<dbReference type="InterPro" id="IPR032678">
    <property type="entry name" value="tRNA-synt_1_cat_dom"/>
</dbReference>
<dbReference type="CDD" id="cd00672">
    <property type="entry name" value="CysRS_core"/>
    <property type="match status" value="1"/>
</dbReference>
<dbReference type="InterPro" id="IPR024909">
    <property type="entry name" value="Cys-tRNA/MSH_ligase"/>
</dbReference>
<dbReference type="PANTHER" id="PTHR10890:SF27">
    <property type="entry name" value="CYSTEINE--TRNA LIGASE, MITOCHONDRIAL-RELATED"/>
    <property type="match status" value="1"/>
</dbReference>
<comment type="catalytic activity">
    <reaction evidence="18">
        <text>tRNA(Cys) + L-cysteine + ATP = L-cysteinyl-tRNA(Cys) + AMP + diphosphate</text>
        <dbReference type="Rhea" id="RHEA:17773"/>
        <dbReference type="Rhea" id="RHEA-COMP:9661"/>
        <dbReference type="Rhea" id="RHEA-COMP:9679"/>
        <dbReference type="ChEBI" id="CHEBI:30616"/>
        <dbReference type="ChEBI" id="CHEBI:33019"/>
        <dbReference type="ChEBI" id="CHEBI:35235"/>
        <dbReference type="ChEBI" id="CHEBI:78442"/>
        <dbReference type="ChEBI" id="CHEBI:78517"/>
        <dbReference type="ChEBI" id="CHEBI:456215"/>
        <dbReference type="EC" id="6.1.1.16"/>
    </reaction>
    <physiologicalReaction direction="right-to-left" evidence="18">
        <dbReference type="Rhea" id="RHEA:17775"/>
    </physiologicalReaction>
</comment>
<keyword evidence="21" id="KW-1185">Reference proteome</keyword>
<gene>
    <name evidence="22 23 24" type="primary">LOC106473364</name>
</gene>
<dbReference type="RefSeq" id="XP_022257516.1">
    <property type="nucleotide sequence ID" value="XM_022401808.1"/>
</dbReference>
<evidence type="ECO:0000256" key="7">
    <source>
        <dbReference type="ARBA" id="ARBA00022833"/>
    </source>
</evidence>
<comment type="cofactor">
    <cofactor evidence="1">
        <name>Zn(2+)</name>
        <dbReference type="ChEBI" id="CHEBI:29105"/>
    </cofactor>
</comment>
<keyword evidence="7" id="KW-0862">Zinc</keyword>
<dbReference type="InterPro" id="IPR014729">
    <property type="entry name" value="Rossmann-like_a/b/a_fold"/>
</dbReference>
<dbReference type="GO" id="GO:0016874">
    <property type="term" value="F:ligase activity"/>
    <property type="evidence" value="ECO:0007669"/>
    <property type="project" value="UniProtKB-KW"/>
</dbReference>
<comment type="catalytic activity">
    <reaction evidence="16">
        <text>S-sulfanyl-L-cysteine + L-cysteine = S-disulfanyl-L-cysteine + L-alanine</text>
        <dbReference type="Rhea" id="RHEA:78627"/>
        <dbReference type="ChEBI" id="CHEBI:35235"/>
        <dbReference type="ChEBI" id="CHEBI:57972"/>
        <dbReference type="ChEBI" id="CHEBI:58591"/>
        <dbReference type="ChEBI" id="CHEBI:229465"/>
    </reaction>
    <physiologicalReaction direction="left-to-right" evidence="16">
        <dbReference type="Rhea" id="RHEA:78628"/>
    </physiologicalReaction>
</comment>
<accession>A0ABM1TNR0</accession>
<sequence length="642" mass="73446">MLDKLCRHSLRNLLWVYHNRNFQLMRTFGQVSVGPHALYSKGSHSTEKRNPWEWQQPEGWDTGIQVYNSIAHKKVPFILRNRRLVTWYMCGPTVYDESHIGHAWCYIQFDIIRRILEDFFNIDVVTVIGITDIDDKIITRARESNVTIEHITKFYEQEFFHDMENLKVKPPSVITRVTQHVPRVLEFCQKLIDNGSAYVTKSGTVYFDVKKFGNYGKFSSIESNDDQETRNVEKRNSQDFTLWKAYKAGEPWWSSPWGKGRPGWHIECSAMASHIFGSNLDVHSGGKDLVFPHHENEEAQSEAFHDTCLWANYWLHTGHLYLKDGVKMSKSLKNTVSVKEFLEDNTANEFRICCLILPYSHDIAYTDNLLEEAKATNKKLMSFTADAEAYLDGHLSAGPFNEPLLLKCLSETRKEVKEALEDDFNTTKVLNSILNLVSETNKDLQKVPKSPVPCSAGAVGACLSYVTKTLKIFGVEYPSKKACITSKGHDTGTLVRVMDSLVKFRSQVRVYALTMGPSAQAQYQIDDPKHKLEQDKEASQTTSEGLPVPPIQPPLHKGDITWTTTSSLDPKERQKLQKKEREPLVKACDVIRDELYIAGIQVKDRGRDSSWSLLGNNSIRARRTNLGNYDPFEPEYQPKPKK</sequence>
<evidence type="ECO:0000256" key="1">
    <source>
        <dbReference type="ARBA" id="ARBA00001947"/>
    </source>
</evidence>
<keyword evidence="10" id="KW-0030">Aminoacyl-tRNA synthetase</keyword>
<comment type="function">
    <text evidence="13">In addition to its role as an aminoacyl-tRNA synthetase, has also cysteine persulfide synthase activity. Produces reactive persulfide species such as cysteine persulfide (CysSSH) from substrate cysteine and mediate direct incorporation of CysSSH into proteins during translations, resulting in protein persulfides and polysulfides. CysSSHs behave as potent antioxidants and cellular protectants.</text>
</comment>
<keyword evidence="4 22" id="KW-0436">Ligase</keyword>
<dbReference type="PANTHER" id="PTHR10890">
    <property type="entry name" value="CYSTEINYL-TRNA SYNTHETASE"/>
    <property type="match status" value="1"/>
</dbReference>
<keyword evidence="5" id="KW-0479">Metal-binding</keyword>
<dbReference type="GeneID" id="106473364"/>
<keyword evidence="9" id="KW-0648">Protein biosynthesis</keyword>
<evidence type="ECO:0000256" key="8">
    <source>
        <dbReference type="ARBA" id="ARBA00022840"/>
    </source>
</evidence>
<evidence type="ECO:0000256" key="6">
    <source>
        <dbReference type="ARBA" id="ARBA00022741"/>
    </source>
</evidence>
<protein>
    <recommendedName>
        <fullName evidence="3">cysteine--tRNA ligase</fullName>
        <ecNumber evidence="3">6.1.1.16</ecNumber>
    </recommendedName>
    <alternativeName>
        <fullName evidence="11">Cysteinyl-tRNA synthetase</fullName>
    </alternativeName>
</protein>
<dbReference type="RefSeq" id="XP_022257515.1">
    <property type="nucleotide sequence ID" value="XM_022401807.1"/>
</dbReference>
<evidence type="ECO:0000256" key="3">
    <source>
        <dbReference type="ARBA" id="ARBA00012832"/>
    </source>
</evidence>
<comment type="similarity">
    <text evidence="2">Belongs to the class-I aminoacyl-tRNA synthetase family.</text>
</comment>
<evidence type="ECO:0000256" key="5">
    <source>
        <dbReference type="ARBA" id="ARBA00022723"/>
    </source>
</evidence>
<dbReference type="InterPro" id="IPR009080">
    <property type="entry name" value="tRNAsynth_Ia_anticodon-bd"/>
</dbReference>
<comment type="catalytic activity">
    <reaction evidence="15">
        <text>2 L-cysteine = S-sulfanyl-L-cysteine + L-alanine</text>
        <dbReference type="Rhea" id="RHEA:78543"/>
        <dbReference type="ChEBI" id="CHEBI:35235"/>
        <dbReference type="ChEBI" id="CHEBI:57972"/>
        <dbReference type="ChEBI" id="CHEBI:58591"/>
    </reaction>
    <physiologicalReaction direction="left-to-right" evidence="15">
        <dbReference type="Rhea" id="RHEA:78544"/>
    </physiologicalReaction>
</comment>
<feature type="region of interest" description="Disordered" evidence="19">
    <location>
        <begin position="531"/>
        <end position="580"/>
    </location>
</feature>
<dbReference type="EC" id="6.1.1.16" evidence="3"/>